<evidence type="ECO:0000256" key="11">
    <source>
        <dbReference type="ARBA" id="ARBA00049494"/>
    </source>
</evidence>
<accession>A0ABV7D0D7</accession>
<evidence type="ECO:0000259" key="12">
    <source>
        <dbReference type="Pfam" id="PF06574"/>
    </source>
</evidence>
<keyword evidence="10" id="KW-0067">ATP-binding</keyword>
<evidence type="ECO:0000256" key="9">
    <source>
        <dbReference type="ARBA" id="ARBA00022827"/>
    </source>
</evidence>
<keyword evidence="7" id="KW-0548">Nucleotidyltransferase</keyword>
<evidence type="ECO:0000256" key="1">
    <source>
        <dbReference type="ARBA" id="ARBA00004726"/>
    </source>
</evidence>
<comment type="similarity">
    <text evidence="2">Belongs to the RibF family.</text>
</comment>
<dbReference type="Pfam" id="PF06574">
    <property type="entry name" value="FAD_syn"/>
    <property type="match status" value="1"/>
</dbReference>
<evidence type="ECO:0000256" key="4">
    <source>
        <dbReference type="ARBA" id="ARBA00022630"/>
    </source>
</evidence>
<keyword evidence="6" id="KW-0808">Transferase</keyword>
<comment type="caution">
    <text evidence="13">The sequence shown here is derived from an EMBL/GenBank/DDBJ whole genome shotgun (WGS) entry which is preliminary data.</text>
</comment>
<keyword evidence="8" id="KW-0547">Nucleotide-binding</keyword>
<dbReference type="EMBL" id="JBHRSA010000058">
    <property type="protein sequence ID" value="MFC3041808.1"/>
    <property type="molecule type" value="Genomic_DNA"/>
</dbReference>
<evidence type="ECO:0000256" key="6">
    <source>
        <dbReference type="ARBA" id="ARBA00022679"/>
    </source>
</evidence>
<keyword evidence="5" id="KW-0288">FMN</keyword>
<comment type="pathway">
    <text evidence="1">Cofactor biosynthesis; FAD biosynthesis; FAD from FMN: step 1/1.</text>
</comment>
<dbReference type="CDD" id="cd02064">
    <property type="entry name" value="FAD_synthetase_N"/>
    <property type="match status" value="1"/>
</dbReference>
<evidence type="ECO:0000256" key="8">
    <source>
        <dbReference type="ARBA" id="ARBA00022741"/>
    </source>
</evidence>
<evidence type="ECO:0000256" key="10">
    <source>
        <dbReference type="ARBA" id="ARBA00022840"/>
    </source>
</evidence>
<protein>
    <recommendedName>
        <fullName evidence="3">FAD synthase</fullName>
        <ecNumber evidence="3">2.7.7.2</ecNumber>
    </recommendedName>
</protein>
<dbReference type="EC" id="2.7.7.2" evidence="3"/>
<evidence type="ECO:0000256" key="2">
    <source>
        <dbReference type="ARBA" id="ARBA00010214"/>
    </source>
</evidence>
<dbReference type="SUPFAM" id="SSF52374">
    <property type="entry name" value="Nucleotidylyl transferase"/>
    <property type="match status" value="1"/>
</dbReference>
<evidence type="ECO:0000256" key="5">
    <source>
        <dbReference type="ARBA" id="ARBA00022643"/>
    </source>
</evidence>
<evidence type="ECO:0000313" key="13">
    <source>
        <dbReference type="EMBL" id="MFC3041808.1"/>
    </source>
</evidence>
<evidence type="ECO:0000256" key="7">
    <source>
        <dbReference type="ARBA" id="ARBA00022695"/>
    </source>
</evidence>
<dbReference type="PANTHER" id="PTHR22749">
    <property type="entry name" value="RIBOFLAVIN KINASE/FMN ADENYLYLTRANSFERASE"/>
    <property type="match status" value="1"/>
</dbReference>
<keyword evidence="14" id="KW-1185">Reference proteome</keyword>
<dbReference type="Proteomes" id="UP001595279">
    <property type="component" value="Unassembled WGS sequence"/>
</dbReference>
<gene>
    <name evidence="13" type="ORF">ACFOGI_16355</name>
</gene>
<name>A0ABV7D0D7_9BACI</name>
<dbReference type="InterPro" id="IPR023468">
    <property type="entry name" value="Riboflavin_kinase"/>
</dbReference>
<dbReference type="InterPro" id="IPR015864">
    <property type="entry name" value="FAD_synthase"/>
</dbReference>
<evidence type="ECO:0000256" key="3">
    <source>
        <dbReference type="ARBA" id="ARBA00012393"/>
    </source>
</evidence>
<dbReference type="PANTHER" id="PTHR22749:SF6">
    <property type="entry name" value="RIBOFLAVIN KINASE"/>
    <property type="match status" value="1"/>
</dbReference>
<organism evidence="13 14">
    <name type="scientific">Virgibacillus xinjiangensis</name>
    <dbReference type="NCBI Taxonomy" id="393090"/>
    <lineage>
        <taxon>Bacteria</taxon>
        <taxon>Bacillati</taxon>
        <taxon>Bacillota</taxon>
        <taxon>Bacilli</taxon>
        <taxon>Bacillales</taxon>
        <taxon>Bacillaceae</taxon>
        <taxon>Virgibacillus</taxon>
    </lineage>
</organism>
<proteinExistence type="inferred from homology"/>
<sequence>MKTIYLNEQNLEYWQQQSDKNVIALGFFDGIHKGHQEVIKTAGRKAKEEGAALAVMSFFPHPKTVLSKGEVTFDYLMPLEEKAKVLQTMGVDRFYIVEFNKSFASLSPEDYVEQYLLRFGTIHAVAGYDFSYGFKGAGNIDSLEEHSGGRICTTKVGKVEYQGRKISSTWIREVIHEGNVEELHQLVGRFYEIKGEWNGDSLEAFSCYMLPSPGCYTATVKTKGDIVMMNVCVEHMQGRIYFPGDSGLSCLEGEEVSVTLRHKVREGAVYAYS</sequence>
<evidence type="ECO:0000313" key="14">
    <source>
        <dbReference type="Proteomes" id="UP001595279"/>
    </source>
</evidence>
<keyword evidence="4" id="KW-0285">Flavoprotein</keyword>
<dbReference type="InterPro" id="IPR014729">
    <property type="entry name" value="Rossmann-like_a/b/a_fold"/>
</dbReference>
<feature type="domain" description="FAD synthetase" evidence="12">
    <location>
        <begin position="16"/>
        <end position="169"/>
    </location>
</feature>
<dbReference type="RefSeq" id="WP_390274921.1">
    <property type="nucleotide sequence ID" value="NZ_JBHRSA010000058.1"/>
</dbReference>
<keyword evidence="9" id="KW-0274">FAD</keyword>
<comment type="catalytic activity">
    <reaction evidence="11">
        <text>FMN + ATP + H(+) = FAD + diphosphate</text>
        <dbReference type="Rhea" id="RHEA:17237"/>
        <dbReference type="ChEBI" id="CHEBI:15378"/>
        <dbReference type="ChEBI" id="CHEBI:30616"/>
        <dbReference type="ChEBI" id="CHEBI:33019"/>
        <dbReference type="ChEBI" id="CHEBI:57692"/>
        <dbReference type="ChEBI" id="CHEBI:58210"/>
        <dbReference type="EC" id="2.7.7.2"/>
    </reaction>
</comment>
<dbReference type="Gene3D" id="3.40.50.620">
    <property type="entry name" value="HUPs"/>
    <property type="match status" value="1"/>
</dbReference>
<reference evidence="14" key="1">
    <citation type="journal article" date="2019" name="Int. J. Syst. Evol. Microbiol.">
        <title>The Global Catalogue of Microorganisms (GCM) 10K type strain sequencing project: providing services to taxonomists for standard genome sequencing and annotation.</title>
        <authorList>
            <consortium name="The Broad Institute Genomics Platform"/>
            <consortium name="The Broad Institute Genome Sequencing Center for Infectious Disease"/>
            <person name="Wu L."/>
            <person name="Ma J."/>
        </authorList>
    </citation>
    <scope>NUCLEOTIDE SEQUENCE [LARGE SCALE GENOMIC DNA]</scope>
    <source>
        <strain evidence="14">KCTC 13128</strain>
    </source>
</reference>